<dbReference type="InterPro" id="IPR014729">
    <property type="entry name" value="Rossmann-like_a/b/a_fold"/>
</dbReference>
<dbReference type="CDD" id="cd00808">
    <property type="entry name" value="GluRS_core"/>
    <property type="match status" value="1"/>
</dbReference>
<dbReference type="EC" id="6.1.1.17" evidence="7"/>
<dbReference type="NCBIfam" id="TIGR00464">
    <property type="entry name" value="gltX_bact"/>
    <property type="match status" value="1"/>
</dbReference>
<keyword evidence="6 7" id="KW-0030">Aminoacyl-tRNA synthetase</keyword>
<dbReference type="GO" id="GO:0004818">
    <property type="term" value="F:glutamate-tRNA ligase activity"/>
    <property type="evidence" value="ECO:0007669"/>
    <property type="project" value="UniProtKB-UniRule"/>
</dbReference>
<evidence type="ECO:0000313" key="11">
    <source>
        <dbReference type="Proteomes" id="UP000442619"/>
    </source>
</evidence>
<comment type="caution">
    <text evidence="7">Lacks conserved residue(s) required for the propagation of feature annotation.</text>
</comment>
<dbReference type="PROSITE" id="PS00178">
    <property type="entry name" value="AA_TRNA_LIGASE_I"/>
    <property type="match status" value="1"/>
</dbReference>
<protein>
    <recommendedName>
        <fullName evidence="7">Glutamate--tRNA ligase</fullName>
        <ecNumber evidence="7">6.1.1.17</ecNumber>
    </recommendedName>
    <alternativeName>
        <fullName evidence="7">Glutamyl-tRNA synthetase</fullName>
        <shortName evidence="7">GluRS</shortName>
    </alternativeName>
</protein>
<keyword evidence="11" id="KW-1185">Reference proteome</keyword>
<sequence length="483" mass="55209">MSKIRTRFAPSPTGYMHIGNLRTALYCYLIAKHQGGDFILRIEDTDQNREVKGATDVIFNTLKETGLNWDEGPDKPGDVGPYIQSERLGIYKDYANKLIQVGAAHYCFCNKDEKDTEGFEMRDPCRYLSKEEVQAKLDAGEEYVIRQTIPEEGVASFDDEIYGHIEAPVDTLDDAVLLKSDGFPTYNFANVVDDHLMGITDVVRGNEYLSSTPKYNLLYKAFNWNPPRYIHLPPVMKDEHSKLSKRNGDASFQDLKAEGYLPQAILNYIALLGWAPTDEEILSLDDLIQQFTVDRISKAPAIFDKDKLTWVNETYLRNMTLDDFHNLVSPLYKDALTRKVDEKEISMVLQPRLTRINLDEVKGFVDFINECLPFDAALYKHKKMKTNPYNSLEALKLSLPAMEAWEDYRDDDGMMHMQMDIAKEHELKNGRIMWPIRVALSNKAMTPGGSVEIAHILGKEETLKRMKQAIADLEAWVEENPEA</sequence>
<feature type="domain" description="Glutamyl/glutaminyl-tRNA synthetase class Ib catalytic" evidence="8">
    <location>
        <begin position="3"/>
        <end position="310"/>
    </location>
</feature>
<dbReference type="Gene3D" id="1.10.10.350">
    <property type="match status" value="1"/>
</dbReference>
<keyword evidence="3 7" id="KW-0547">Nucleotide-binding</keyword>
<dbReference type="InterPro" id="IPR049940">
    <property type="entry name" value="GluQ/Sye"/>
</dbReference>
<feature type="short sequence motif" description="'HIGH' region" evidence="7">
    <location>
        <begin position="10"/>
        <end position="20"/>
    </location>
</feature>
<dbReference type="PANTHER" id="PTHR43311:SF2">
    <property type="entry name" value="GLUTAMATE--TRNA LIGASE, MITOCHONDRIAL-RELATED"/>
    <property type="match status" value="1"/>
</dbReference>
<evidence type="ECO:0000256" key="5">
    <source>
        <dbReference type="ARBA" id="ARBA00022917"/>
    </source>
</evidence>
<dbReference type="SUPFAM" id="SSF48163">
    <property type="entry name" value="An anticodon-binding domain of class I aminoacyl-tRNA synthetases"/>
    <property type="match status" value="1"/>
</dbReference>
<dbReference type="RefSeq" id="WP_154518180.1">
    <property type="nucleotide sequence ID" value="NZ_VUNM01000033.1"/>
</dbReference>
<name>A0A844FVC3_9FIRM</name>
<dbReference type="HAMAP" id="MF_00022">
    <property type="entry name" value="Glu_tRNA_synth_type1"/>
    <property type="match status" value="1"/>
</dbReference>
<organism evidence="10 11">
    <name type="scientific">Sharpea porci</name>
    <dbReference type="NCBI Taxonomy" id="2652286"/>
    <lineage>
        <taxon>Bacteria</taxon>
        <taxon>Bacillati</taxon>
        <taxon>Bacillota</taxon>
        <taxon>Erysipelotrichia</taxon>
        <taxon>Erysipelotrichales</taxon>
        <taxon>Coprobacillaceae</taxon>
        <taxon>Sharpea</taxon>
    </lineage>
</organism>
<dbReference type="FunFam" id="3.40.50.620:FF:000045">
    <property type="entry name" value="Glutamate--tRNA ligase, mitochondrial"/>
    <property type="match status" value="1"/>
</dbReference>
<dbReference type="InterPro" id="IPR008925">
    <property type="entry name" value="aa_tRNA-synth_I_cd-bd_sf"/>
</dbReference>
<dbReference type="GO" id="GO:0005737">
    <property type="term" value="C:cytoplasm"/>
    <property type="evidence" value="ECO:0007669"/>
    <property type="project" value="UniProtKB-SubCell"/>
</dbReference>
<dbReference type="AlphaFoldDB" id="A0A844FVC3"/>
<dbReference type="GO" id="GO:0008270">
    <property type="term" value="F:zinc ion binding"/>
    <property type="evidence" value="ECO:0007669"/>
    <property type="project" value="InterPro"/>
</dbReference>
<dbReference type="InterPro" id="IPR020751">
    <property type="entry name" value="aa-tRNA-synth_I_codon-bd_sub2"/>
</dbReference>
<evidence type="ECO:0000313" key="10">
    <source>
        <dbReference type="EMBL" id="MST90041.1"/>
    </source>
</evidence>
<dbReference type="PANTHER" id="PTHR43311">
    <property type="entry name" value="GLUTAMATE--TRNA LIGASE"/>
    <property type="match status" value="1"/>
</dbReference>
<comment type="caution">
    <text evidence="10">The sequence shown here is derived from an EMBL/GenBank/DDBJ whole genome shotgun (WGS) entry which is preliminary data.</text>
</comment>
<evidence type="ECO:0000256" key="4">
    <source>
        <dbReference type="ARBA" id="ARBA00022840"/>
    </source>
</evidence>
<comment type="function">
    <text evidence="7">Catalyzes the attachment of glutamate to tRNA(Glu) in a two-step reaction: glutamate is first activated by ATP to form Glu-AMP and then transferred to the acceptor end of tRNA(Glu).</text>
</comment>
<comment type="subcellular location">
    <subcellularLocation>
        <location evidence="7">Cytoplasm</location>
    </subcellularLocation>
</comment>
<dbReference type="EMBL" id="VUNM01000033">
    <property type="protein sequence ID" value="MST90041.1"/>
    <property type="molecule type" value="Genomic_DNA"/>
</dbReference>
<dbReference type="GO" id="GO:0006424">
    <property type="term" value="P:glutamyl-tRNA aminoacylation"/>
    <property type="evidence" value="ECO:0007669"/>
    <property type="project" value="UniProtKB-UniRule"/>
</dbReference>
<dbReference type="Pfam" id="PF19269">
    <property type="entry name" value="Anticodon_2"/>
    <property type="match status" value="1"/>
</dbReference>
<dbReference type="InterPro" id="IPR001412">
    <property type="entry name" value="aa-tRNA-synth_I_CS"/>
</dbReference>
<dbReference type="InterPro" id="IPR033910">
    <property type="entry name" value="GluRS_core"/>
</dbReference>
<reference evidence="10 11" key="1">
    <citation type="submission" date="2019-08" db="EMBL/GenBank/DDBJ databases">
        <title>In-depth cultivation of the pig gut microbiome towards novel bacterial diversity and tailored functional studies.</title>
        <authorList>
            <person name="Wylensek D."/>
            <person name="Hitch T.C.A."/>
            <person name="Clavel T."/>
        </authorList>
    </citation>
    <scope>NUCLEOTIDE SEQUENCE [LARGE SCALE GENOMIC DNA]</scope>
    <source>
        <strain evidence="10 11">CA-Schmier-601-WT-3</strain>
    </source>
</reference>
<gene>
    <name evidence="7" type="primary">gltX</name>
    <name evidence="10" type="ORF">FYJ79_10770</name>
</gene>
<dbReference type="GO" id="GO:0000049">
    <property type="term" value="F:tRNA binding"/>
    <property type="evidence" value="ECO:0007669"/>
    <property type="project" value="InterPro"/>
</dbReference>
<keyword evidence="4 7" id="KW-0067">ATP-binding</keyword>
<comment type="subunit">
    <text evidence="7">Monomer.</text>
</comment>
<keyword evidence="2 7" id="KW-0436">Ligase</keyword>
<evidence type="ECO:0000256" key="7">
    <source>
        <dbReference type="HAMAP-Rule" id="MF_00022"/>
    </source>
</evidence>
<dbReference type="Gene3D" id="3.40.50.620">
    <property type="entry name" value="HUPs"/>
    <property type="match status" value="1"/>
</dbReference>
<keyword evidence="5 7" id="KW-0648">Protein biosynthesis</keyword>
<keyword evidence="7" id="KW-0963">Cytoplasm</keyword>
<comment type="similarity">
    <text evidence="1 7">Belongs to the class-I aminoacyl-tRNA synthetase family. Glutamate--tRNA ligase type 1 subfamily.</text>
</comment>
<comment type="catalytic activity">
    <reaction evidence="7">
        <text>tRNA(Glu) + L-glutamate + ATP = L-glutamyl-tRNA(Glu) + AMP + diphosphate</text>
        <dbReference type="Rhea" id="RHEA:23540"/>
        <dbReference type="Rhea" id="RHEA-COMP:9663"/>
        <dbReference type="Rhea" id="RHEA-COMP:9680"/>
        <dbReference type="ChEBI" id="CHEBI:29985"/>
        <dbReference type="ChEBI" id="CHEBI:30616"/>
        <dbReference type="ChEBI" id="CHEBI:33019"/>
        <dbReference type="ChEBI" id="CHEBI:78442"/>
        <dbReference type="ChEBI" id="CHEBI:78520"/>
        <dbReference type="ChEBI" id="CHEBI:456215"/>
        <dbReference type="EC" id="6.1.1.17"/>
    </reaction>
</comment>
<evidence type="ECO:0000259" key="9">
    <source>
        <dbReference type="Pfam" id="PF19269"/>
    </source>
</evidence>
<proteinExistence type="inferred from homology"/>
<evidence type="ECO:0000256" key="6">
    <source>
        <dbReference type="ARBA" id="ARBA00023146"/>
    </source>
</evidence>
<evidence type="ECO:0000256" key="2">
    <source>
        <dbReference type="ARBA" id="ARBA00022598"/>
    </source>
</evidence>
<feature type="domain" description="Aminoacyl-tRNA synthetase class I anticodon-binding" evidence="9">
    <location>
        <begin position="325"/>
        <end position="470"/>
    </location>
</feature>
<evidence type="ECO:0000256" key="1">
    <source>
        <dbReference type="ARBA" id="ARBA00007894"/>
    </source>
</evidence>
<accession>A0A844FVC3</accession>
<feature type="short sequence motif" description="'KMSKS' region" evidence="7">
    <location>
        <begin position="242"/>
        <end position="246"/>
    </location>
</feature>
<dbReference type="InterPro" id="IPR004527">
    <property type="entry name" value="Glu-tRNA-ligase_bac/mito"/>
</dbReference>
<dbReference type="PRINTS" id="PR00987">
    <property type="entry name" value="TRNASYNTHGLU"/>
</dbReference>
<evidence type="ECO:0000256" key="3">
    <source>
        <dbReference type="ARBA" id="ARBA00022741"/>
    </source>
</evidence>
<dbReference type="InterPro" id="IPR045462">
    <property type="entry name" value="aa-tRNA-synth_I_cd-bd"/>
</dbReference>
<dbReference type="Pfam" id="PF00749">
    <property type="entry name" value="tRNA-synt_1c"/>
    <property type="match status" value="1"/>
</dbReference>
<feature type="binding site" evidence="7">
    <location>
        <position position="245"/>
    </location>
    <ligand>
        <name>ATP</name>
        <dbReference type="ChEBI" id="CHEBI:30616"/>
    </ligand>
</feature>
<dbReference type="SUPFAM" id="SSF52374">
    <property type="entry name" value="Nucleotidylyl transferase"/>
    <property type="match status" value="1"/>
</dbReference>
<dbReference type="GO" id="GO:0005524">
    <property type="term" value="F:ATP binding"/>
    <property type="evidence" value="ECO:0007669"/>
    <property type="project" value="UniProtKB-UniRule"/>
</dbReference>
<dbReference type="InterPro" id="IPR020058">
    <property type="entry name" value="Glu/Gln-tRNA-synth_Ib_cat-dom"/>
</dbReference>
<dbReference type="InterPro" id="IPR000924">
    <property type="entry name" value="Glu/Gln-tRNA-synth"/>
</dbReference>
<dbReference type="Proteomes" id="UP000442619">
    <property type="component" value="Unassembled WGS sequence"/>
</dbReference>
<evidence type="ECO:0000259" key="8">
    <source>
        <dbReference type="Pfam" id="PF00749"/>
    </source>
</evidence>